<proteinExistence type="predicted"/>
<dbReference type="InterPro" id="IPR035897">
    <property type="entry name" value="Toll_tir_struct_dom_sf"/>
</dbReference>
<evidence type="ECO:0000313" key="5">
    <source>
        <dbReference type="EMBL" id="RWX43608.1"/>
    </source>
</evidence>
<dbReference type="Pfam" id="PF13676">
    <property type="entry name" value="TIR_2"/>
    <property type="match status" value="1"/>
</dbReference>
<organism evidence="5 6">
    <name type="scientific">Candidatus Electrothrix aarhusensis</name>
    <dbReference type="NCBI Taxonomy" id="1859131"/>
    <lineage>
        <taxon>Bacteria</taxon>
        <taxon>Pseudomonadati</taxon>
        <taxon>Thermodesulfobacteriota</taxon>
        <taxon>Desulfobulbia</taxon>
        <taxon>Desulfobulbales</taxon>
        <taxon>Desulfobulbaceae</taxon>
        <taxon>Candidatus Electrothrix</taxon>
    </lineage>
</organism>
<dbReference type="PANTHER" id="PTHR44591">
    <property type="entry name" value="STRESS RESPONSE REGULATOR PROTEIN 1"/>
    <property type="match status" value="1"/>
</dbReference>
<dbReference type="AlphaFoldDB" id="A0A3S3U4K6"/>
<keyword evidence="6" id="KW-1185">Reference proteome</keyword>
<dbReference type="InterPro" id="IPR000157">
    <property type="entry name" value="TIR_dom"/>
</dbReference>
<evidence type="ECO:0000256" key="1">
    <source>
        <dbReference type="ARBA" id="ARBA00022553"/>
    </source>
</evidence>
<evidence type="ECO:0000259" key="4">
    <source>
        <dbReference type="PROSITE" id="PS50110"/>
    </source>
</evidence>
<evidence type="ECO:0000313" key="6">
    <source>
        <dbReference type="Proteomes" id="UP000287853"/>
    </source>
</evidence>
<dbReference type="SUPFAM" id="SSF52172">
    <property type="entry name" value="CheY-like"/>
    <property type="match status" value="1"/>
</dbReference>
<name>A0A3S3U4K6_9BACT</name>
<dbReference type="PROSITE" id="PS50104">
    <property type="entry name" value="TIR"/>
    <property type="match status" value="1"/>
</dbReference>
<dbReference type="Gene3D" id="3.40.50.2300">
    <property type="match status" value="1"/>
</dbReference>
<dbReference type="SMART" id="SM00448">
    <property type="entry name" value="REC"/>
    <property type="match status" value="1"/>
</dbReference>
<dbReference type="SUPFAM" id="SSF52200">
    <property type="entry name" value="Toll/Interleukin receptor TIR domain"/>
    <property type="match status" value="1"/>
</dbReference>
<dbReference type="InterPro" id="IPR011006">
    <property type="entry name" value="CheY-like_superfamily"/>
</dbReference>
<evidence type="ECO:0000256" key="2">
    <source>
        <dbReference type="PROSITE-ProRule" id="PRU00169"/>
    </source>
</evidence>
<gene>
    <name evidence="5" type="ORF">H206_02633</name>
</gene>
<dbReference type="Gene3D" id="3.40.50.10140">
    <property type="entry name" value="Toll/interleukin-1 receptor homology (TIR) domain"/>
    <property type="match status" value="1"/>
</dbReference>
<dbReference type="CDD" id="cd00156">
    <property type="entry name" value="REC"/>
    <property type="match status" value="1"/>
</dbReference>
<evidence type="ECO:0000259" key="3">
    <source>
        <dbReference type="PROSITE" id="PS50104"/>
    </source>
</evidence>
<keyword evidence="1 2" id="KW-0597">Phosphoprotein</keyword>
<reference evidence="5 6" key="1">
    <citation type="submission" date="2017-01" db="EMBL/GenBank/DDBJ databases">
        <title>The cable genome- insights into the physiology and evolution of filamentous bacteria capable of sulfide oxidation via long distance electron transfer.</title>
        <authorList>
            <person name="Schreiber L."/>
            <person name="Bjerg J.T."/>
            <person name="Boggild A."/>
            <person name="Van De Vossenberg J."/>
            <person name="Meysman F."/>
            <person name="Nielsen L.P."/>
            <person name="Schramm A."/>
            <person name="Kjeldsen K.U."/>
        </authorList>
    </citation>
    <scope>NUCLEOTIDE SEQUENCE [LARGE SCALE GENOMIC DNA]</scope>
    <source>
        <strain evidence="5">MCF</strain>
    </source>
</reference>
<dbReference type="Pfam" id="PF00072">
    <property type="entry name" value="Response_reg"/>
    <property type="match status" value="1"/>
</dbReference>
<sequence>MLKISNAQGASTSLKAYRKHTKLILTEIHNGGVSMKYLIVAVDDSKFMHKIIEKLFDPKLFEVHFFISAEDAEKALDAFPLQGREIDLVLLDIYLEDGNKEASIGLLEFLTDQRKRTQVIVMSGRLSADEFQEFYFKGADSYLLKPFTEEKFMSSVKRHINISRNIPEYNNGPLAKIKVHDRSVFISSLSVHQKIASFFSNELMKNNIGSCCENAELLEDDIWSTVLLEAINKCTVFILILTQDSLKSQYLKKEIIQAFNRKKHAGNKFFIIPVLYNIKPNEIPRQISSMHCIDITSANNRAEQVRSLIFSMKKILK</sequence>
<dbReference type="PANTHER" id="PTHR44591:SF3">
    <property type="entry name" value="RESPONSE REGULATORY DOMAIN-CONTAINING PROTEIN"/>
    <property type="match status" value="1"/>
</dbReference>
<feature type="modified residue" description="4-aspartylphosphate" evidence="2">
    <location>
        <position position="92"/>
    </location>
</feature>
<comment type="caution">
    <text evidence="5">The sequence shown here is derived from an EMBL/GenBank/DDBJ whole genome shotgun (WGS) entry which is preliminary data.</text>
</comment>
<dbReference type="InterPro" id="IPR001789">
    <property type="entry name" value="Sig_transdc_resp-reg_receiver"/>
</dbReference>
<dbReference type="Proteomes" id="UP000287853">
    <property type="component" value="Unassembled WGS sequence"/>
</dbReference>
<protein>
    <submittedName>
        <fullName evidence="5">TIR domain-containing protein</fullName>
    </submittedName>
</protein>
<accession>A0A3S3U4K6</accession>
<feature type="domain" description="TIR" evidence="3">
    <location>
        <begin position="180"/>
        <end position="317"/>
    </location>
</feature>
<dbReference type="InterPro" id="IPR050595">
    <property type="entry name" value="Bact_response_regulator"/>
</dbReference>
<feature type="domain" description="Response regulatory" evidence="4">
    <location>
        <begin position="38"/>
        <end position="160"/>
    </location>
</feature>
<dbReference type="EMBL" id="MTKO01000115">
    <property type="protein sequence ID" value="RWX43608.1"/>
    <property type="molecule type" value="Genomic_DNA"/>
</dbReference>
<dbReference type="GO" id="GO:0000160">
    <property type="term" value="P:phosphorelay signal transduction system"/>
    <property type="evidence" value="ECO:0007669"/>
    <property type="project" value="InterPro"/>
</dbReference>
<dbReference type="PROSITE" id="PS50110">
    <property type="entry name" value="RESPONSE_REGULATORY"/>
    <property type="match status" value="1"/>
</dbReference>